<feature type="transmembrane region" description="Helical" evidence="7">
    <location>
        <begin position="528"/>
        <end position="553"/>
    </location>
</feature>
<feature type="transmembrane region" description="Helical" evidence="7">
    <location>
        <begin position="426"/>
        <end position="446"/>
    </location>
</feature>
<keyword evidence="4" id="KW-0677">Repeat</keyword>
<dbReference type="GO" id="GO:0006813">
    <property type="term" value="P:potassium ion transport"/>
    <property type="evidence" value="ECO:0007669"/>
    <property type="project" value="InterPro"/>
</dbReference>
<feature type="transmembrane region" description="Helical" evidence="7">
    <location>
        <begin position="573"/>
        <end position="596"/>
    </location>
</feature>
<dbReference type="SUPFAM" id="SSF116726">
    <property type="entry name" value="TrkA C-terminal domain-like"/>
    <property type="match status" value="2"/>
</dbReference>
<feature type="transmembrane region" description="Helical" evidence="7">
    <location>
        <begin position="495"/>
        <end position="521"/>
    </location>
</feature>
<feature type="transmembrane region" description="Helical" evidence="7">
    <location>
        <begin position="98"/>
        <end position="123"/>
    </location>
</feature>
<dbReference type="Pfam" id="PF02080">
    <property type="entry name" value="TrkA_C"/>
    <property type="match status" value="1"/>
</dbReference>
<evidence type="ECO:0000313" key="10">
    <source>
        <dbReference type="Proteomes" id="UP000706333"/>
    </source>
</evidence>
<proteinExistence type="predicted"/>
<dbReference type="AlphaFoldDB" id="A0A934TM14"/>
<dbReference type="EMBL" id="NHSD01000314">
    <property type="protein sequence ID" value="MBK5928609.1"/>
    <property type="molecule type" value="Genomic_DNA"/>
</dbReference>
<dbReference type="InterPro" id="IPR006037">
    <property type="entry name" value="RCK_C"/>
</dbReference>
<dbReference type="InterPro" id="IPR004680">
    <property type="entry name" value="Cit_transptr-like_dom"/>
</dbReference>
<accession>A0A934TM14</accession>
<feature type="transmembrane region" description="Helical" evidence="7">
    <location>
        <begin position="453"/>
        <end position="472"/>
    </location>
</feature>
<feature type="transmembrane region" description="Helical" evidence="7">
    <location>
        <begin position="399"/>
        <end position="420"/>
    </location>
</feature>
<comment type="caution">
    <text evidence="9">The sequence shown here is derived from an EMBL/GenBank/DDBJ whole genome shotgun (WGS) entry which is preliminary data.</text>
</comment>
<dbReference type="InterPro" id="IPR031312">
    <property type="entry name" value="Na/sul_symport_CS"/>
</dbReference>
<dbReference type="GO" id="GO:0008324">
    <property type="term" value="F:monoatomic cation transmembrane transporter activity"/>
    <property type="evidence" value="ECO:0007669"/>
    <property type="project" value="InterPro"/>
</dbReference>
<keyword evidence="5 7" id="KW-1133">Transmembrane helix</keyword>
<name>A0A934TM14_9RHOB</name>
<evidence type="ECO:0000256" key="6">
    <source>
        <dbReference type="ARBA" id="ARBA00023136"/>
    </source>
</evidence>
<feature type="domain" description="RCK C-terminal" evidence="8">
    <location>
        <begin position="217"/>
        <end position="296"/>
    </location>
</feature>
<keyword evidence="2" id="KW-0813">Transport</keyword>
<dbReference type="PANTHER" id="PTHR43652:SF2">
    <property type="entry name" value="BASIC AMINO ACID ANTIPORTER YFCC-RELATED"/>
    <property type="match status" value="1"/>
</dbReference>
<reference evidence="9" key="2">
    <citation type="journal article" date="2020" name="Microorganisms">
        <title>Osmotic Adaptation and Compatible Solute Biosynthesis of Phototrophic Bacteria as Revealed from Genome Analyses.</title>
        <authorList>
            <person name="Imhoff J.F."/>
            <person name="Rahn T."/>
            <person name="Kunzel S."/>
            <person name="Keller A."/>
            <person name="Neulinger S.C."/>
        </authorList>
    </citation>
    <scope>NUCLEOTIDE SEQUENCE</scope>
    <source>
        <strain evidence="9">LMG 28126</strain>
    </source>
</reference>
<dbReference type="RefSeq" id="WP_201158371.1">
    <property type="nucleotide sequence ID" value="NZ_NHSD01000314.1"/>
</dbReference>
<feature type="transmembrane region" description="Helical" evidence="7">
    <location>
        <begin position="55"/>
        <end position="78"/>
    </location>
</feature>
<feature type="transmembrane region" description="Helical" evidence="7">
    <location>
        <begin position="135"/>
        <end position="154"/>
    </location>
</feature>
<comment type="subcellular location">
    <subcellularLocation>
        <location evidence="1">Membrane</location>
        <topology evidence="1">Multi-pass membrane protein</topology>
    </subcellularLocation>
</comment>
<sequence>MSDVNLLLLIVLGTIALFVWNRLPLVVVAMGSALALYATGLQSLDQVFRGFGDPVVMFVASLFIVTAGLEAAGVTAWIGQQFERLVAGNPDKLLMVGMLAVAALCPLINASGAVGALLPVVMLMVVRLGAQPARFLLPMAFASGAGAHLALTGAPKNVLIADAAANYGPRAIGFFEFALVGIPMLAGTVVIVLLLGRRLVPERTAPSLPRDLSKHARTLVEQYRLAQDVFALVLAAGSPLIGKPVRDLGLPPDLSLIIVSDPEGVPRLEGVMGAGDRILLRGPPTTAADFARATGTRIRTVSDEEAAGKLINRAAGVAEVVIPQRSPLIGTRVFPGMVTRGGDLAVMAVQRRGDPLVGEVALEAGDHVLTQGSWSALLRNEARAGVLLVDRPDTVRRQLVPLGTGARAVLAIVLAMVTAIATGLLAPAVATVLAAGAILVLGLVTVEDAFRAINWTTVILIAAMFPLSTALVDTGAAQMVADRVVAVTGDGEPRLLLAIIFVLAVAMGIVVSNTATTMILLPITVMSAAAYGISPLPALMALSVATSASFLTPVSTTANTMVMGPAGFRFADYWPLGLPLTVWYFVVAVGLVPMIWRF</sequence>
<keyword evidence="6 7" id="KW-0472">Membrane</keyword>
<evidence type="ECO:0000256" key="1">
    <source>
        <dbReference type="ARBA" id="ARBA00004141"/>
    </source>
</evidence>
<evidence type="ECO:0000259" key="8">
    <source>
        <dbReference type="PROSITE" id="PS51202"/>
    </source>
</evidence>
<feature type="transmembrane region" description="Helical" evidence="7">
    <location>
        <begin position="6"/>
        <end position="34"/>
    </location>
</feature>
<evidence type="ECO:0000256" key="5">
    <source>
        <dbReference type="ARBA" id="ARBA00022989"/>
    </source>
</evidence>
<organism evidence="9 10">
    <name type="scientific">Rhodobaculum claviforme</name>
    <dbReference type="NCBI Taxonomy" id="1549854"/>
    <lineage>
        <taxon>Bacteria</taxon>
        <taxon>Pseudomonadati</taxon>
        <taxon>Pseudomonadota</taxon>
        <taxon>Alphaproteobacteria</taxon>
        <taxon>Rhodobacterales</taxon>
        <taxon>Paracoccaceae</taxon>
        <taxon>Rhodobaculum</taxon>
    </lineage>
</organism>
<evidence type="ECO:0000256" key="2">
    <source>
        <dbReference type="ARBA" id="ARBA00022448"/>
    </source>
</evidence>
<dbReference type="Proteomes" id="UP000706333">
    <property type="component" value="Unassembled WGS sequence"/>
</dbReference>
<dbReference type="PANTHER" id="PTHR43652">
    <property type="entry name" value="BASIC AMINO ACID ANTIPORTER YFCC-RELATED"/>
    <property type="match status" value="1"/>
</dbReference>
<dbReference type="InterPro" id="IPR036721">
    <property type="entry name" value="RCK_C_sf"/>
</dbReference>
<dbReference type="InterPro" id="IPR051679">
    <property type="entry name" value="DASS-Related_Transporters"/>
</dbReference>
<gene>
    <name evidence="9" type="ORF">CCR87_14925</name>
</gene>
<evidence type="ECO:0000256" key="4">
    <source>
        <dbReference type="ARBA" id="ARBA00022737"/>
    </source>
</evidence>
<keyword evidence="10" id="KW-1185">Reference proteome</keyword>
<evidence type="ECO:0000256" key="3">
    <source>
        <dbReference type="ARBA" id="ARBA00022692"/>
    </source>
</evidence>
<dbReference type="PROSITE" id="PS51202">
    <property type="entry name" value="RCK_C"/>
    <property type="match status" value="1"/>
</dbReference>
<protein>
    <recommendedName>
        <fullName evidence="8">RCK C-terminal domain-containing protein</fullName>
    </recommendedName>
</protein>
<evidence type="ECO:0000256" key="7">
    <source>
        <dbReference type="SAM" id="Phobius"/>
    </source>
</evidence>
<dbReference type="GO" id="GO:0005886">
    <property type="term" value="C:plasma membrane"/>
    <property type="evidence" value="ECO:0007669"/>
    <property type="project" value="TreeGrafter"/>
</dbReference>
<evidence type="ECO:0000313" key="9">
    <source>
        <dbReference type="EMBL" id="MBK5928609.1"/>
    </source>
</evidence>
<dbReference type="PROSITE" id="PS01271">
    <property type="entry name" value="NA_SULFATE"/>
    <property type="match status" value="1"/>
</dbReference>
<feature type="transmembrane region" description="Helical" evidence="7">
    <location>
        <begin position="174"/>
        <end position="195"/>
    </location>
</feature>
<keyword evidence="3 7" id="KW-0812">Transmembrane</keyword>
<dbReference type="Pfam" id="PF03600">
    <property type="entry name" value="CitMHS"/>
    <property type="match status" value="1"/>
</dbReference>
<reference evidence="9" key="1">
    <citation type="submission" date="2017-05" db="EMBL/GenBank/DDBJ databases">
        <authorList>
            <person name="Imhoff J.F."/>
            <person name="Rahn T."/>
            <person name="Kuenzel S."/>
            <person name="Neulinger S.C."/>
        </authorList>
    </citation>
    <scope>NUCLEOTIDE SEQUENCE</scope>
    <source>
        <strain evidence="9">LMG 28126</strain>
    </source>
</reference>